<comment type="similarity">
    <text evidence="2">Belongs to the major facilitator superfamily.</text>
</comment>
<dbReference type="OrthoDB" id="4078873at2759"/>
<name>A0A9P8VVV3_9HYPO</name>
<dbReference type="FunFam" id="1.20.1250.20:FF:000284">
    <property type="entry name" value="Siderophore iron transporter mirB"/>
    <property type="match status" value="1"/>
</dbReference>
<organism evidence="8 9">
    <name type="scientific">Thelonectria olida</name>
    <dbReference type="NCBI Taxonomy" id="1576542"/>
    <lineage>
        <taxon>Eukaryota</taxon>
        <taxon>Fungi</taxon>
        <taxon>Dikarya</taxon>
        <taxon>Ascomycota</taxon>
        <taxon>Pezizomycotina</taxon>
        <taxon>Sordariomycetes</taxon>
        <taxon>Hypocreomycetidae</taxon>
        <taxon>Hypocreales</taxon>
        <taxon>Nectriaceae</taxon>
        <taxon>Thelonectria</taxon>
    </lineage>
</organism>
<sequence>MATTVSAGHQPVTEVPLHAVADVDKLTAEKRVTEFPEDEKENPENVEEEFKQDGVKQVEAITKVWSKQILIGMFCFLWLIELIESLLQSVQGNLIAYITSSFHKHGLLSSTAIVATIMGGVSRLTIAKIIDIWGRVEGFFSMVLLIVLGMIMKATCKNVETYAAGHTLFWVGHLGLMYIIDIIVADITTLRNRMIIFGINSTPTICTVFAGPKIAQEFYENANFRWAFGAFCIILVAFCIPVGALFVVTARKAKKMGIWPERTRNRTYWESAKYYFFQFDVIGMLLTIAGWSLLLLPFSIATYAPNGWASGYIIAMIVLGVVCLVAFGVWEKWYSPVPYFPFRFLTDRTILGACMLYGLMFCSIYCWDSYYQSYLMVVHNESITISGYVLNSFSLMSSFIGPFVGIALRYFGKYKWPSMAAVPVMVLGTALLVHFRKPDSKVNYLVMCQLFNGLYSGIWALTAQLAVMSSVNHQEVAVGLALWGMFGSIGAAIGYAIAGAIWTNILPAELAKALPDDMKDQAATIFGDITVQLSYPMGSPTRDAIIEAYSVVQHKMVIAGCCFIPVCALCILMWRDTDINKRDEESEQAKGNVF</sequence>
<feature type="transmembrane region" description="Helical" evidence="7">
    <location>
        <begin position="138"/>
        <end position="155"/>
    </location>
</feature>
<dbReference type="EMBL" id="JAGPYM010000036">
    <property type="protein sequence ID" value="KAH6874874.1"/>
    <property type="molecule type" value="Genomic_DNA"/>
</dbReference>
<protein>
    <submittedName>
        <fullName evidence="8">Major facilitator superfamily domain-containing protein</fullName>
    </submittedName>
</protein>
<feature type="transmembrane region" description="Helical" evidence="7">
    <location>
        <begin position="390"/>
        <end position="411"/>
    </location>
</feature>
<proteinExistence type="inferred from homology"/>
<feature type="transmembrane region" description="Helical" evidence="7">
    <location>
        <begin position="442"/>
        <end position="468"/>
    </location>
</feature>
<feature type="transmembrane region" description="Helical" evidence="7">
    <location>
        <begin position="274"/>
        <end position="296"/>
    </location>
</feature>
<dbReference type="InterPro" id="IPR036259">
    <property type="entry name" value="MFS_trans_sf"/>
</dbReference>
<comment type="caution">
    <text evidence="8">The sequence shown here is derived from an EMBL/GenBank/DDBJ whole genome shotgun (WGS) entry which is preliminary data.</text>
</comment>
<feature type="transmembrane region" description="Helical" evidence="7">
    <location>
        <begin position="480"/>
        <end position="502"/>
    </location>
</feature>
<feature type="transmembrane region" description="Helical" evidence="7">
    <location>
        <begin position="107"/>
        <end position="126"/>
    </location>
</feature>
<feature type="transmembrane region" description="Helical" evidence="7">
    <location>
        <begin position="556"/>
        <end position="574"/>
    </location>
</feature>
<keyword evidence="4 7" id="KW-0812">Transmembrane</keyword>
<evidence type="ECO:0000256" key="5">
    <source>
        <dbReference type="ARBA" id="ARBA00022989"/>
    </source>
</evidence>
<dbReference type="InterPro" id="IPR010573">
    <property type="entry name" value="MFS_Str1/Tri12-like"/>
</dbReference>
<reference evidence="8 9" key="1">
    <citation type="journal article" date="2021" name="Nat. Commun.">
        <title>Genetic determinants of endophytism in the Arabidopsis root mycobiome.</title>
        <authorList>
            <person name="Mesny F."/>
            <person name="Miyauchi S."/>
            <person name="Thiergart T."/>
            <person name="Pickel B."/>
            <person name="Atanasova L."/>
            <person name="Karlsson M."/>
            <person name="Huettel B."/>
            <person name="Barry K.W."/>
            <person name="Haridas S."/>
            <person name="Chen C."/>
            <person name="Bauer D."/>
            <person name="Andreopoulos W."/>
            <person name="Pangilinan J."/>
            <person name="LaButti K."/>
            <person name="Riley R."/>
            <person name="Lipzen A."/>
            <person name="Clum A."/>
            <person name="Drula E."/>
            <person name="Henrissat B."/>
            <person name="Kohler A."/>
            <person name="Grigoriev I.V."/>
            <person name="Martin F.M."/>
            <person name="Hacquard S."/>
        </authorList>
    </citation>
    <scope>NUCLEOTIDE SEQUENCE [LARGE SCALE GENOMIC DNA]</scope>
    <source>
        <strain evidence="8 9">MPI-CAGE-CH-0241</strain>
    </source>
</reference>
<dbReference type="PANTHER" id="PTHR23501:SF107">
    <property type="entry name" value="TRANSPORTER, PUTATIVE (AFU_ORTHOLOGUE AFUA_7G04730)-RELATED"/>
    <property type="match status" value="1"/>
</dbReference>
<evidence type="ECO:0000256" key="4">
    <source>
        <dbReference type="ARBA" id="ARBA00022692"/>
    </source>
</evidence>
<evidence type="ECO:0000256" key="3">
    <source>
        <dbReference type="ARBA" id="ARBA00022448"/>
    </source>
</evidence>
<evidence type="ECO:0000313" key="8">
    <source>
        <dbReference type="EMBL" id="KAH6874874.1"/>
    </source>
</evidence>
<keyword evidence="9" id="KW-1185">Reference proteome</keyword>
<feature type="transmembrane region" description="Helical" evidence="7">
    <location>
        <begin position="194"/>
        <end position="214"/>
    </location>
</feature>
<evidence type="ECO:0000256" key="2">
    <source>
        <dbReference type="ARBA" id="ARBA00008335"/>
    </source>
</evidence>
<feature type="transmembrane region" description="Helical" evidence="7">
    <location>
        <begin position="350"/>
        <end position="370"/>
    </location>
</feature>
<dbReference type="SUPFAM" id="SSF103473">
    <property type="entry name" value="MFS general substrate transporter"/>
    <property type="match status" value="1"/>
</dbReference>
<keyword evidence="5 7" id="KW-1133">Transmembrane helix</keyword>
<evidence type="ECO:0000256" key="6">
    <source>
        <dbReference type="ARBA" id="ARBA00023136"/>
    </source>
</evidence>
<evidence type="ECO:0000256" key="7">
    <source>
        <dbReference type="SAM" id="Phobius"/>
    </source>
</evidence>
<dbReference type="Gene3D" id="1.20.1250.20">
    <property type="entry name" value="MFS general substrate transporter like domains"/>
    <property type="match status" value="2"/>
</dbReference>
<evidence type="ECO:0000313" key="9">
    <source>
        <dbReference type="Proteomes" id="UP000777438"/>
    </source>
</evidence>
<dbReference type="AlphaFoldDB" id="A0A9P8VVV3"/>
<evidence type="ECO:0000256" key="1">
    <source>
        <dbReference type="ARBA" id="ARBA00004141"/>
    </source>
</evidence>
<feature type="transmembrane region" description="Helical" evidence="7">
    <location>
        <begin position="226"/>
        <end position="248"/>
    </location>
</feature>
<accession>A0A9P8VVV3</accession>
<comment type="subcellular location">
    <subcellularLocation>
        <location evidence="1">Membrane</location>
        <topology evidence="1">Multi-pass membrane protein</topology>
    </subcellularLocation>
</comment>
<dbReference type="Proteomes" id="UP000777438">
    <property type="component" value="Unassembled WGS sequence"/>
</dbReference>
<keyword evidence="3" id="KW-0813">Transport</keyword>
<feature type="transmembrane region" description="Helical" evidence="7">
    <location>
        <begin position="167"/>
        <end position="187"/>
    </location>
</feature>
<feature type="transmembrane region" description="Helical" evidence="7">
    <location>
        <begin position="69"/>
        <end position="87"/>
    </location>
</feature>
<keyword evidence="6 7" id="KW-0472">Membrane</keyword>
<dbReference type="GO" id="GO:0005886">
    <property type="term" value="C:plasma membrane"/>
    <property type="evidence" value="ECO:0007669"/>
    <property type="project" value="TreeGrafter"/>
</dbReference>
<feature type="transmembrane region" description="Helical" evidence="7">
    <location>
        <begin position="418"/>
        <end position="436"/>
    </location>
</feature>
<feature type="transmembrane region" description="Helical" evidence="7">
    <location>
        <begin position="308"/>
        <end position="330"/>
    </location>
</feature>
<gene>
    <name evidence="8" type="ORF">B0T10DRAFT_448661</name>
</gene>
<dbReference type="GO" id="GO:0022857">
    <property type="term" value="F:transmembrane transporter activity"/>
    <property type="evidence" value="ECO:0007669"/>
    <property type="project" value="InterPro"/>
</dbReference>
<dbReference type="PANTHER" id="PTHR23501">
    <property type="entry name" value="MAJOR FACILITATOR SUPERFAMILY"/>
    <property type="match status" value="1"/>
</dbReference>
<dbReference type="Pfam" id="PF06609">
    <property type="entry name" value="TRI12"/>
    <property type="match status" value="1"/>
</dbReference>